<feature type="region of interest" description="Disordered" evidence="2">
    <location>
        <begin position="291"/>
        <end position="311"/>
    </location>
</feature>
<gene>
    <name evidence="4" type="ORF">ACPOL_3693</name>
</gene>
<accession>A0A2Z5G2C9</accession>
<dbReference type="PANTHER" id="PTHR12558:SF13">
    <property type="entry name" value="CELL DIVISION CYCLE PROTEIN 27 HOMOLOG"/>
    <property type="match status" value="1"/>
</dbReference>
<evidence type="ECO:0000313" key="4">
    <source>
        <dbReference type="EMBL" id="AXC12974.1"/>
    </source>
</evidence>
<keyword evidence="5" id="KW-1185">Reference proteome</keyword>
<reference evidence="4 5" key="1">
    <citation type="journal article" date="2018" name="Front. Microbiol.">
        <title>Hydrolytic Capabilities as a Key to Environmental Success: Chitinolytic and Cellulolytic Acidobacteria From Acidic Sub-arctic Soils and Boreal Peatlands.</title>
        <authorList>
            <person name="Belova S.E."/>
            <person name="Ravin N.V."/>
            <person name="Pankratov T.A."/>
            <person name="Rakitin A.L."/>
            <person name="Ivanova A.A."/>
            <person name="Beletsky A.V."/>
            <person name="Mardanov A.V."/>
            <person name="Sinninghe Damste J.S."/>
            <person name="Dedysh S.N."/>
        </authorList>
    </citation>
    <scope>NUCLEOTIDE SEQUENCE [LARGE SCALE GENOMIC DNA]</scope>
    <source>
        <strain evidence="4 5">SBC82</strain>
    </source>
</reference>
<feature type="signal peptide" evidence="3">
    <location>
        <begin position="1"/>
        <end position="23"/>
    </location>
</feature>
<dbReference type="SUPFAM" id="SSF48452">
    <property type="entry name" value="TPR-like"/>
    <property type="match status" value="2"/>
</dbReference>
<evidence type="ECO:0000256" key="3">
    <source>
        <dbReference type="SAM" id="SignalP"/>
    </source>
</evidence>
<keyword evidence="3" id="KW-0732">Signal</keyword>
<dbReference type="EMBL" id="CP030840">
    <property type="protein sequence ID" value="AXC12974.1"/>
    <property type="molecule type" value="Genomic_DNA"/>
</dbReference>
<sequence length="311" mass="34539">MAFRRMAILSLFAPVLSLGQSSAIEDAQADTIAHKYDDAMRICESLLETNPANQAAVAGEIDAASKAALDLRSQNRMEDALSYLLRANRMIPNEPSLLFDIGILENQMHLNKDADEALHKSFLLKPQDPMTLYAIARVKMDLGLYPDAEAAMRSYLEKRPGDASAHYGLGRILLINLKDDAALKEFQLAIDLQPTQTESYYEIGEISLRANDLDKAETNYQLCLKRDPQHGGALTGMGVIAFRRKQYQQAADFLDRAVHLAPQFQTAHYYDGLTLAKLGRKAEAEAELATASKMAAQENARKDDLRRLAPQ</sequence>
<feature type="repeat" description="TPR" evidence="1">
    <location>
        <begin position="197"/>
        <end position="230"/>
    </location>
</feature>
<evidence type="ECO:0000313" key="5">
    <source>
        <dbReference type="Proteomes" id="UP000253606"/>
    </source>
</evidence>
<feature type="repeat" description="TPR" evidence="1">
    <location>
        <begin position="163"/>
        <end position="196"/>
    </location>
</feature>
<organism evidence="4 5">
    <name type="scientific">Acidisarcina polymorpha</name>
    <dbReference type="NCBI Taxonomy" id="2211140"/>
    <lineage>
        <taxon>Bacteria</taxon>
        <taxon>Pseudomonadati</taxon>
        <taxon>Acidobacteriota</taxon>
        <taxon>Terriglobia</taxon>
        <taxon>Terriglobales</taxon>
        <taxon>Acidobacteriaceae</taxon>
        <taxon>Acidisarcina</taxon>
    </lineage>
</organism>
<protein>
    <submittedName>
        <fullName evidence="4">TPR repeat</fullName>
    </submittedName>
</protein>
<feature type="chain" id="PRO_5016359288" evidence="3">
    <location>
        <begin position="24"/>
        <end position="311"/>
    </location>
</feature>
<dbReference type="PANTHER" id="PTHR12558">
    <property type="entry name" value="CELL DIVISION CYCLE 16,23,27"/>
    <property type="match status" value="1"/>
</dbReference>
<keyword evidence="1" id="KW-0802">TPR repeat</keyword>
<evidence type="ECO:0000256" key="2">
    <source>
        <dbReference type="SAM" id="MobiDB-lite"/>
    </source>
</evidence>
<dbReference type="KEGG" id="abas:ACPOL_3693"/>
<feature type="repeat" description="TPR" evidence="1">
    <location>
        <begin position="231"/>
        <end position="264"/>
    </location>
</feature>
<dbReference type="Pfam" id="PF13432">
    <property type="entry name" value="TPR_16"/>
    <property type="match status" value="2"/>
</dbReference>
<dbReference type="AlphaFoldDB" id="A0A2Z5G2C9"/>
<name>A0A2Z5G2C9_9BACT</name>
<dbReference type="InterPro" id="IPR011990">
    <property type="entry name" value="TPR-like_helical_dom_sf"/>
</dbReference>
<evidence type="ECO:0000256" key="1">
    <source>
        <dbReference type="PROSITE-ProRule" id="PRU00339"/>
    </source>
</evidence>
<dbReference type="InterPro" id="IPR019734">
    <property type="entry name" value="TPR_rpt"/>
</dbReference>
<dbReference type="SMART" id="SM00028">
    <property type="entry name" value="TPR"/>
    <property type="match status" value="6"/>
</dbReference>
<dbReference type="OrthoDB" id="115518at2"/>
<proteinExistence type="predicted"/>
<feature type="compositionally biased region" description="Basic and acidic residues" evidence="2">
    <location>
        <begin position="299"/>
        <end position="311"/>
    </location>
</feature>
<dbReference type="Gene3D" id="1.25.40.10">
    <property type="entry name" value="Tetratricopeptide repeat domain"/>
    <property type="match status" value="2"/>
</dbReference>
<dbReference type="RefSeq" id="WP_150133042.1">
    <property type="nucleotide sequence ID" value="NZ_CP030840.1"/>
</dbReference>
<dbReference type="PROSITE" id="PS50005">
    <property type="entry name" value="TPR"/>
    <property type="match status" value="3"/>
</dbReference>
<dbReference type="Proteomes" id="UP000253606">
    <property type="component" value="Chromosome"/>
</dbReference>